<evidence type="ECO:0008006" key="5">
    <source>
        <dbReference type="Google" id="ProtNLM"/>
    </source>
</evidence>
<keyword evidence="2" id="KW-1133">Transmembrane helix</keyword>
<evidence type="ECO:0000256" key="2">
    <source>
        <dbReference type="SAM" id="Phobius"/>
    </source>
</evidence>
<evidence type="ECO:0000256" key="1">
    <source>
        <dbReference type="ARBA" id="ARBA00004196"/>
    </source>
</evidence>
<dbReference type="EMBL" id="MIGZ01000057">
    <property type="protein sequence ID" value="ODQ93841.1"/>
    <property type="molecule type" value="Genomic_DNA"/>
</dbReference>
<evidence type="ECO:0000313" key="3">
    <source>
        <dbReference type="EMBL" id="ODQ93841.1"/>
    </source>
</evidence>
<dbReference type="PANTHER" id="PTHR34820:SF4">
    <property type="entry name" value="INNER MEMBRANE PROTEIN YEBZ"/>
    <property type="match status" value="1"/>
</dbReference>
<organism evidence="3 4">
    <name type="scientific">Mycolicibacterium holsaticum</name>
    <dbReference type="NCBI Taxonomy" id="152142"/>
    <lineage>
        <taxon>Bacteria</taxon>
        <taxon>Bacillati</taxon>
        <taxon>Actinomycetota</taxon>
        <taxon>Actinomycetes</taxon>
        <taxon>Mycobacteriales</taxon>
        <taxon>Mycobacteriaceae</taxon>
        <taxon>Mycolicibacterium</taxon>
    </lineage>
</organism>
<comment type="subcellular location">
    <subcellularLocation>
        <location evidence="1">Cell envelope</location>
    </subcellularLocation>
</comment>
<feature type="transmembrane region" description="Helical" evidence="2">
    <location>
        <begin position="12"/>
        <end position="34"/>
    </location>
</feature>
<reference evidence="4" key="1">
    <citation type="submission" date="2016-09" db="EMBL/GenBank/DDBJ databases">
        <authorList>
            <person name="Greninger A.L."/>
            <person name="Jerome K.R."/>
            <person name="Mcnair B."/>
            <person name="Wallis C."/>
            <person name="Fang F."/>
        </authorList>
    </citation>
    <scope>NUCLEOTIDE SEQUENCE [LARGE SCALE GENOMIC DNA]</scope>
    <source>
        <strain evidence="4">M7</strain>
    </source>
</reference>
<gene>
    <name evidence="3" type="ORF">BHQ17_11670</name>
</gene>
<keyword evidence="4" id="KW-1185">Reference proteome</keyword>
<sequence>MIDIWTVVRFLHVLGAIVWVGGQLTVTLIVLPPATRLLGVADRAQVLRNVGRRFAVVTFAVFLPVQITTGILLAVRHGVTWASLLEPGYGRVLVAKLLLFAVVMVAASLHGLAQARRQPSAARTASIASLVGSLGVVLLATALVEGH</sequence>
<evidence type="ECO:0000313" key="4">
    <source>
        <dbReference type="Proteomes" id="UP000094243"/>
    </source>
</evidence>
<dbReference type="GO" id="GO:0006825">
    <property type="term" value="P:copper ion transport"/>
    <property type="evidence" value="ECO:0007669"/>
    <property type="project" value="InterPro"/>
</dbReference>
<dbReference type="PANTHER" id="PTHR34820">
    <property type="entry name" value="INNER MEMBRANE PROTEIN YEBZ"/>
    <property type="match status" value="1"/>
</dbReference>
<name>A0A1E3RVI2_9MYCO</name>
<protein>
    <recommendedName>
        <fullName evidence="5">Copper resistance protein D domain-containing protein</fullName>
    </recommendedName>
</protein>
<keyword evidence="2" id="KW-0472">Membrane</keyword>
<proteinExistence type="predicted"/>
<dbReference type="Proteomes" id="UP000094243">
    <property type="component" value="Unassembled WGS sequence"/>
</dbReference>
<dbReference type="GO" id="GO:0030313">
    <property type="term" value="C:cell envelope"/>
    <property type="evidence" value="ECO:0007669"/>
    <property type="project" value="UniProtKB-SubCell"/>
</dbReference>
<dbReference type="OrthoDB" id="4629737at2"/>
<dbReference type="AlphaFoldDB" id="A0A1E3RVI2"/>
<feature type="transmembrane region" description="Helical" evidence="2">
    <location>
        <begin position="93"/>
        <end position="113"/>
    </location>
</feature>
<dbReference type="InterPro" id="IPR032694">
    <property type="entry name" value="CopC/D"/>
</dbReference>
<feature type="transmembrane region" description="Helical" evidence="2">
    <location>
        <begin position="54"/>
        <end position="73"/>
    </location>
</feature>
<accession>A0A1E3RVI2</accession>
<feature type="transmembrane region" description="Helical" evidence="2">
    <location>
        <begin position="125"/>
        <end position="144"/>
    </location>
</feature>
<comment type="caution">
    <text evidence="3">The sequence shown here is derived from an EMBL/GenBank/DDBJ whole genome shotgun (WGS) entry which is preliminary data.</text>
</comment>
<dbReference type="RefSeq" id="WP_069405360.1">
    <property type="nucleotide sequence ID" value="NZ_JBHRZJ010000013.1"/>
</dbReference>
<keyword evidence="2" id="KW-0812">Transmembrane</keyword>
<dbReference type="GO" id="GO:0005886">
    <property type="term" value="C:plasma membrane"/>
    <property type="evidence" value="ECO:0007669"/>
    <property type="project" value="TreeGrafter"/>
</dbReference>